<keyword evidence="1" id="KW-0732">Signal</keyword>
<keyword evidence="3" id="KW-1185">Reference proteome</keyword>
<dbReference type="AlphaFoldDB" id="A0A4Y8ZSZ0"/>
<evidence type="ECO:0000313" key="3">
    <source>
        <dbReference type="Proteomes" id="UP000298213"/>
    </source>
</evidence>
<dbReference type="Proteomes" id="UP000298213">
    <property type="component" value="Unassembled WGS sequence"/>
</dbReference>
<feature type="chain" id="PRO_5021217858" evidence="1">
    <location>
        <begin position="20"/>
        <end position="124"/>
    </location>
</feature>
<evidence type="ECO:0000256" key="1">
    <source>
        <dbReference type="SAM" id="SignalP"/>
    </source>
</evidence>
<comment type="caution">
    <text evidence="2">The sequence shown here is derived from an EMBL/GenBank/DDBJ whole genome shotgun (WGS) entry which is preliminary data.</text>
</comment>
<gene>
    <name evidence="2" type="ORF">E2493_10270</name>
</gene>
<name>A0A4Y8ZSZ0_9SPHN</name>
<evidence type="ECO:0000313" key="2">
    <source>
        <dbReference type="EMBL" id="TFI58402.1"/>
    </source>
</evidence>
<organism evidence="2 3">
    <name type="scientific">Sphingomonas parva</name>
    <dbReference type="NCBI Taxonomy" id="2555898"/>
    <lineage>
        <taxon>Bacteria</taxon>
        <taxon>Pseudomonadati</taxon>
        <taxon>Pseudomonadota</taxon>
        <taxon>Alphaproteobacteria</taxon>
        <taxon>Sphingomonadales</taxon>
        <taxon>Sphingomonadaceae</taxon>
        <taxon>Sphingomonas</taxon>
    </lineage>
</organism>
<dbReference type="EMBL" id="SPDV01000017">
    <property type="protein sequence ID" value="TFI58402.1"/>
    <property type="molecule type" value="Genomic_DNA"/>
</dbReference>
<dbReference type="OrthoDB" id="8482143at2"/>
<accession>A0A4Y8ZSZ0</accession>
<protein>
    <submittedName>
        <fullName evidence="2">Uncharacterized protein</fullName>
    </submittedName>
</protein>
<proteinExistence type="predicted"/>
<reference evidence="2 3" key="1">
    <citation type="submission" date="2019-03" db="EMBL/GenBank/DDBJ databases">
        <title>Genome sequence of Sphingomonas sp. 17J27-24.</title>
        <authorList>
            <person name="Kim M."/>
            <person name="Maeng S."/>
            <person name="Sathiyaraj S."/>
        </authorList>
    </citation>
    <scope>NUCLEOTIDE SEQUENCE [LARGE SCALE GENOMIC DNA]</scope>
    <source>
        <strain evidence="2 3">17J27-24</strain>
    </source>
</reference>
<sequence length="124" mass="12877">MPRSLPLLLAAAVTATACAPRAVDAPAPAGQPVRVQSYSVAGLESVIGRTARVVEGQFGRPELDLREGAARKLQFAGPACVLDVYFYPPRGGGEPIATHVDARLPDGGDFDRASCVAALGHKAR</sequence>
<dbReference type="PROSITE" id="PS51257">
    <property type="entry name" value="PROKAR_LIPOPROTEIN"/>
    <property type="match status" value="1"/>
</dbReference>
<feature type="signal peptide" evidence="1">
    <location>
        <begin position="1"/>
        <end position="19"/>
    </location>
</feature>